<keyword evidence="1" id="KW-1133">Transmembrane helix</keyword>
<dbReference type="EMBL" id="CT573073">
    <property type="protein sequence ID" value="CAJ71785.1"/>
    <property type="molecule type" value="Genomic_DNA"/>
</dbReference>
<reference evidence="2" key="2">
    <citation type="submission" date="2006-01" db="EMBL/GenBank/DDBJ databases">
        <authorList>
            <person name="Genoscope"/>
        </authorList>
    </citation>
    <scope>NUCLEOTIDE SEQUENCE</scope>
</reference>
<protein>
    <submittedName>
        <fullName evidence="2">Uncharacterized protein</fullName>
    </submittedName>
</protein>
<reference evidence="2" key="1">
    <citation type="journal article" date="2006" name="Nature">
        <title>Deciphering the evolution and metabolism of an anammox bacterium from a community genome.</title>
        <authorList>
            <person name="Strous M."/>
            <person name="Pelletier E."/>
            <person name="Mangenot S."/>
            <person name="Rattei T."/>
            <person name="Lehner A."/>
            <person name="Taylor M.W."/>
            <person name="Horn M."/>
            <person name="Daims H."/>
            <person name="Bartol-Mavel D."/>
            <person name="Wincker P."/>
            <person name="Barbe V."/>
            <person name="Fonknechten N."/>
            <person name="Vallenet D."/>
            <person name="Segurens B."/>
            <person name="Schenowitz-Truong C."/>
            <person name="Medigue C."/>
            <person name="Collingro A."/>
            <person name="Snel B."/>
            <person name="Dutilh B.E."/>
            <person name="OpDenCamp H.J.M."/>
            <person name="vanDerDrift C."/>
            <person name="Cirpus I."/>
            <person name="vanDePas-Schoonen K.T."/>
            <person name="Harhangi H.R."/>
            <person name="vanNiftrik L."/>
            <person name="Schmid M."/>
            <person name="Keltjens J."/>
            <person name="vanDeVossenberg J."/>
            <person name="Kartal B."/>
            <person name="Meier H."/>
            <person name="Frishman D."/>
            <person name="Huynen M.A."/>
            <person name="Mewes H."/>
            <person name="Weissenbach J."/>
            <person name="Jetten M.S.M."/>
            <person name="Wagner M."/>
            <person name="LePaslier D."/>
        </authorList>
    </citation>
    <scope>NUCLEOTIDE SEQUENCE</scope>
</reference>
<sequence length="342" mass="38661">MPAPRWSLSLGAVNKLTSHFEALIACFQSMKLIYLIPLFIYSALLAFKFLDAFCCSCELFLQLVTVLFQHFLFLFCGYETSEERTTSTPAAATATSQNPRHSLASSWFATHFSSPPSYKIRYCADHVSKHIKIVVRYLSIYLIIKLKKFTYFFGVAISLILSWTVLISFCNSFSYFLSNSKLAPLSSFSLNLPVSEHPHVQTSFKICRQFSNASSSMEYGIQYPFLSLLTRPDCFNIFRCCDTAAGVMPTSSAIFLTPSGPLDFRRSIILTRVSTANTLKISEGTNFISLCSYSVKYFSNNLIKILQKSVFVKRFFYSSNIFILDADTRRLSGLHTKLPVCV</sequence>
<organism evidence="2">
    <name type="scientific">Kuenenia stuttgartiensis</name>
    <dbReference type="NCBI Taxonomy" id="174633"/>
    <lineage>
        <taxon>Bacteria</taxon>
        <taxon>Pseudomonadati</taxon>
        <taxon>Planctomycetota</taxon>
        <taxon>Candidatus Brocadiia</taxon>
        <taxon>Candidatus Brocadiales</taxon>
        <taxon>Candidatus Brocadiaceae</taxon>
        <taxon>Candidatus Kuenenia</taxon>
    </lineage>
</organism>
<gene>
    <name evidence="2" type="ORF">kustc1040</name>
</gene>
<name>Q1PX33_KUEST</name>
<keyword evidence="1" id="KW-0812">Transmembrane</keyword>
<keyword evidence="1" id="KW-0472">Membrane</keyword>
<proteinExistence type="predicted"/>
<evidence type="ECO:0000256" key="1">
    <source>
        <dbReference type="SAM" id="Phobius"/>
    </source>
</evidence>
<accession>Q1PX33</accession>
<feature type="transmembrane region" description="Helical" evidence="1">
    <location>
        <begin position="59"/>
        <end position="78"/>
    </location>
</feature>
<feature type="transmembrane region" description="Helical" evidence="1">
    <location>
        <begin position="149"/>
        <end position="169"/>
    </location>
</feature>
<dbReference type="AlphaFoldDB" id="Q1PX33"/>
<feature type="transmembrane region" description="Helical" evidence="1">
    <location>
        <begin position="32"/>
        <end position="53"/>
    </location>
</feature>
<evidence type="ECO:0000313" key="2">
    <source>
        <dbReference type="EMBL" id="CAJ71785.1"/>
    </source>
</evidence>